<evidence type="ECO:0000313" key="6">
    <source>
        <dbReference type="Proteomes" id="UP000291334"/>
    </source>
</evidence>
<dbReference type="Proteomes" id="UP000291334">
    <property type="component" value="Unassembled WGS sequence"/>
</dbReference>
<keyword evidence="1" id="KW-0677">Repeat</keyword>
<accession>A0ABY1Z729</accession>
<dbReference type="Pfam" id="PF03527">
    <property type="entry name" value="RHS"/>
    <property type="match status" value="1"/>
</dbReference>
<dbReference type="InterPro" id="IPR045351">
    <property type="entry name" value="DUF6531"/>
</dbReference>
<evidence type="ECO:0000313" key="5">
    <source>
        <dbReference type="EMBL" id="TBV05082.1"/>
    </source>
</evidence>
<evidence type="ECO:0000259" key="3">
    <source>
        <dbReference type="Pfam" id="PF20148"/>
    </source>
</evidence>
<dbReference type="InterPro" id="IPR006530">
    <property type="entry name" value="YD"/>
</dbReference>
<evidence type="ECO:0000256" key="1">
    <source>
        <dbReference type="ARBA" id="ARBA00022737"/>
    </source>
</evidence>
<organism evidence="5 6">
    <name type="scientific">Phytopseudomonas dryadis</name>
    <dbReference type="NCBI Taxonomy" id="2487520"/>
    <lineage>
        <taxon>Bacteria</taxon>
        <taxon>Pseudomonadati</taxon>
        <taxon>Pseudomonadota</taxon>
        <taxon>Gammaproteobacteria</taxon>
        <taxon>Pseudomonadales</taxon>
        <taxon>Pseudomonadaceae</taxon>
        <taxon>Phytopseudomonas</taxon>
    </lineage>
</organism>
<feature type="domain" description="Teneurin-like YD-shell" evidence="4">
    <location>
        <begin position="491"/>
        <end position="595"/>
    </location>
</feature>
<evidence type="ECO:0000259" key="2">
    <source>
        <dbReference type="Pfam" id="PF03527"/>
    </source>
</evidence>
<dbReference type="PRINTS" id="PR00394">
    <property type="entry name" value="RHSPROTEIN"/>
</dbReference>
<protein>
    <submittedName>
        <fullName evidence="5">Rhs family protein</fullName>
    </submittedName>
</protein>
<evidence type="ECO:0000259" key="4">
    <source>
        <dbReference type="Pfam" id="PF25023"/>
    </source>
</evidence>
<dbReference type="InterPro" id="IPR050708">
    <property type="entry name" value="T6SS_VgrG/RHS"/>
</dbReference>
<dbReference type="Pfam" id="PF05593">
    <property type="entry name" value="RHS_repeat"/>
    <property type="match status" value="3"/>
</dbReference>
<dbReference type="EMBL" id="QJUM01000014">
    <property type="protein sequence ID" value="TBV05082.1"/>
    <property type="molecule type" value="Genomic_DNA"/>
</dbReference>
<dbReference type="InterPro" id="IPR001826">
    <property type="entry name" value="RHS"/>
</dbReference>
<name>A0ABY1Z729_9GAMM</name>
<comment type="caution">
    <text evidence="5">The sequence shown here is derived from an EMBL/GenBank/DDBJ whole genome shotgun (WGS) entry which is preliminary data.</text>
</comment>
<proteinExistence type="predicted"/>
<keyword evidence="6" id="KW-1185">Reference proteome</keyword>
<dbReference type="InterPro" id="IPR031325">
    <property type="entry name" value="RHS_repeat"/>
</dbReference>
<dbReference type="PANTHER" id="PTHR32305">
    <property type="match status" value="1"/>
</dbReference>
<dbReference type="Gene3D" id="2.180.10.10">
    <property type="entry name" value="RHS repeat-associated core"/>
    <property type="match status" value="2"/>
</dbReference>
<feature type="domain" description="Teneurin-like YD-shell" evidence="4">
    <location>
        <begin position="784"/>
        <end position="960"/>
    </location>
</feature>
<feature type="domain" description="RHS protein conserved region" evidence="2">
    <location>
        <begin position="1037"/>
        <end position="1070"/>
    </location>
</feature>
<sequence length="1305" mass="144836">MSGLPVSHIGHKVAGSVITTGSPNVFVGSAAVGKADRPSACSPAAGQPVNPMLGVKLLPGEVDFALPAPAPFAFVRTYVSSNPAVGSLGQGWALPGEGLGLEVSDDALVLIDSQGRRIRFPALPPGAEAYSGSERLWIRRGGMTDEKTSFSPWPPRWMAIPESIQQHAGSIIVLRDSTFYHFLQRDGAHWRLHACFDSNGYRTEFSWSADGHLKSVQDSAGRSYALVYQQVFHGRPGDSGIRLLGVILANLDGAVPTGLDPAQQGLDWLVTYGFNDEGDLIEVRNRIGETTRRFDWREHMMVGHAQPEGLEVRYEWDQHTPAGKVLRQTERDGLTRDYHYLADRTEVVDSLGRRQCFVFEGEGGERRWVSHIRADGSRVEFTYDAFGRLTAFKDPLGRPGHARFDGQGRRSELVEPGKASTRYFLDEETGAVTGLRDADERFWQLQRDQRGNLLCLIDPMGTETRFEYGDTRLPNRVTRIVDAKGGSKTFTWNRFGLLQAQTDCSGNTTTFGHDQEGRLIWRQDPSMQRKSFTYDRLGRLTAIQLDAQTVIRYRHDRQGRVVSIEGAQQRNVKLSWDRFGRLCEVVDPAGAHQHYQYDAAGRLVEISNENGARSRMSYDVMDRLISECGFDGGVRRYGYDAVGNLLERQESDGSIIRYEYDGNDRLISRHLPATEAAPAISEHFRWSAAGLLQSVSTPQSEIRFHYDAAGRLIQESQWQGETWFYAIDHSLDPLGNRERSRYGDAPPVTWLLYGSGYLHGMLAGNLELAFERDAQHREIHRDARLRDGTPLFSQSSEYDTLDRLQGSTLMVAGHSNWVRRYAYDIHGHLVGVADNQGDDIRYAYDPRGRLLASRRGEQPAVRYAFDPAGNRLDPQHPETLIQDNRLVSLDGNQFRYDSVGNLLECRRADGRHLQFAYDGAQRLVRLDLTDEQGGTLQARYGYDGLSRRILKQVLRDGQLQTTRYGWDGDALCAEDDGSSRRTTVHLPNSFIPLVRIEHRQDADSPELLAMRRMFAEQGESFPEASRPQARDIRQACFHNDHLGTPLRLSDSHGDLLWQAQNDDWAALQEEQGEYPQPIRFQGQYLDEESGLHYNRYRYYDPTAGRYLTRDPIGLVAGLHAYRYSEMPTQGIDPLGLWDFLVNDPGLQQRASLGMHMLKNGATPEQIQEAMKPQPNPIQGTLSLDGSLSGHGIGGGSVSIGGAVGKKGSDNLPNLCFYIMTCQTLGPGAAGGIGINGTASNAAPTTGQTYSVGGFGTGGFLGKFGGSVLSNINKPSEVSLTGSIGLGGGGAGGVMTCQQYQYCVRD</sequence>
<reference evidence="5 6" key="1">
    <citation type="submission" date="2018-06" db="EMBL/GenBank/DDBJ databases">
        <title>Three novel Pseudomonas species isolated from symptomatic oak.</title>
        <authorList>
            <person name="Bueno-Gonzalez V."/>
            <person name="Brady C."/>
        </authorList>
    </citation>
    <scope>NUCLEOTIDE SEQUENCE [LARGE SCALE GENOMIC DNA]</scope>
    <source>
        <strain evidence="5 6">P26B</strain>
    </source>
</reference>
<dbReference type="RefSeq" id="WP_131176146.1">
    <property type="nucleotide sequence ID" value="NZ_QJUM01000014.1"/>
</dbReference>
<feature type="domain" description="DUF6531" evidence="3">
    <location>
        <begin position="46"/>
        <end position="120"/>
    </location>
</feature>
<gene>
    <name evidence="5" type="ORF">DNK34_13605</name>
</gene>
<dbReference type="Pfam" id="PF20148">
    <property type="entry name" value="DUF6531"/>
    <property type="match status" value="1"/>
</dbReference>
<dbReference type="NCBIfam" id="TIGR03696">
    <property type="entry name" value="Rhs_assc_core"/>
    <property type="match status" value="1"/>
</dbReference>
<dbReference type="NCBIfam" id="TIGR01643">
    <property type="entry name" value="YD_repeat_2x"/>
    <property type="match status" value="5"/>
</dbReference>
<dbReference type="InterPro" id="IPR056823">
    <property type="entry name" value="TEN-like_YD-shell"/>
</dbReference>
<dbReference type="Pfam" id="PF25023">
    <property type="entry name" value="TEN_YD-shell"/>
    <property type="match status" value="2"/>
</dbReference>
<dbReference type="PANTHER" id="PTHR32305:SF15">
    <property type="entry name" value="PROTEIN RHSA-RELATED"/>
    <property type="match status" value="1"/>
</dbReference>
<dbReference type="InterPro" id="IPR022385">
    <property type="entry name" value="Rhs_assc_core"/>
</dbReference>